<dbReference type="SMART" id="SM00304">
    <property type="entry name" value="HAMP"/>
    <property type="match status" value="1"/>
</dbReference>
<evidence type="ECO:0000259" key="8">
    <source>
        <dbReference type="PROSITE" id="PS50111"/>
    </source>
</evidence>
<dbReference type="Pfam" id="PF00672">
    <property type="entry name" value="HAMP"/>
    <property type="match status" value="1"/>
</dbReference>
<dbReference type="CDD" id="cd11386">
    <property type="entry name" value="MCP_signal"/>
    <property type="match status" value="1"/>
</dbReference>
<accession>A0AAP7A122</accession>
<dbReference type="GO" id="GO:0006935">
    <property type="term" value="P:chemotaxis"/>
    <property type="evidence" value="ECO:0007669"/>
    <property type="project" value="UniProtKB-ARBA"/>
</dbReference>
<protein>
    <submittedName>
        <fullName evidence="10">HAMP domain-containing protein</fullName>
    </submittedName>
</protein>
<evidence type="ECO:0000256" key="1">
    <source>
        <dbReference type="ARBA" id="ARBA00004236"/>
    </source>
</evidence>
<feature type="transmembrane region" description="Helical" evidence="7">
    <location>
        <begin position="12"/>
        <end position="32"/>
    </location>
</feature>
<feature type="domain" description="Methyl-accepting transducer" evidence="8">
    <location>
        <begin position="295"/>
        <end position="531"/>
    </location>
</feature>
<dbReference type="FunFam" id="1.10.287.950:FF:000001">
    <property type="entry name" value="Methyl-accepting chemotaxis sensory transducer"/>
    <property type="match status" value="1"/>
</dbReference>
<dbReference type="PROSITE" id="PS50885">
    <property type="entry name" value="HAMP"/>
    <property type="match status" value="1"/>
</dbReference>
<sequence>MKHKSLVMKSVIGMTILLALMCVVFTTTSYWMERGIYNDEMLSLHTTLTRQIEIENDGIASAAGKLKSMGASQYSNDENIEWIRDNLNVMVRDNFINYVYLLFPEVTEKDGKSYMKVLQGSHDFEQLGNKPGSDYELKPALFEAVRTMGKSGIGFSDAYEDLGGEWITVVKPIHNDKGETVAVFAVDFNNNKVKADLNGMLWKGIGIGTGVGSVFIIIIAFLIRRLISPLKQLSKLSKQVAGGDLTVSIPVHSKDEIGVLADSFNVMIAQIKHLITNAKTTANHVAESSHHLTMIAEQTAQSSYEISGSIQEVATGSETQMQGAEESKAAMEEIAIGIQRIAESSSTVSELSHDAAVSVDQGNQVVQLTMQQMDQIRSSVNRSVAITQSLADQSEKIEHIVSIIGNVAVQTNLLALNASIEAARAGEHGRGFGVVAQEVRKLAEQTKVSTEQIGELLNSVVMHTKELAEAMGESAEQAEQGTLVVQEAGAHFQEIWKAVQHVTEQIQEVSAAAEEMSAGTEEVAATLDNLASIAKESSGNTQSVAAASEEQLAIVEEISDTATLLNGKMKDLQAEMLKFTI</sequence>
<dbReference type="EMBL" id="JABFOR010000013">
    <property type="protein sequence ID" value="NOJ71386.1"/>
    <property type="molecule type" value="Genomic_DNA"/>
</dbReference>
<dbReference type="InterPro" id="IPR004089">
    <property type="entry name" value="MCPsignal_dom"/>
</dbReference>
<keyword evidence="4 6" id="KW-0807">Transducer</keyword>
<evidence type="ECO:0000256" key="2">
    <source>
        <dbReference type="ARBA" id="ARBA00022475"/>
    </source>
</evidence>
<comment type="subcellular location">
    <subcellularLocation>
        <location evidence="1">Cell membrane</location>
    </subcellularLocation>
</comment>
<feature type="domain" description="HAMP" evidence="9">
    <location>
        <begin position="224"/>
        <end position="276"/>
    </location>
</feature>
<evidence type="ECO:0000256" key="4">
    <source>
        <dbReference type="ARBA" id="ARBA00023224"/>
    </source>
</evidence>
<organism evidence="10 11">
    <name type="scientific">Paenibacillus alvei</name>
    <name type="common">Bacillus alvei</name>
    <dbReference type="NCBI Taxonomy" id="44250"/>
    <lineage>
        <taxon>Bacteria</taxon>
        <taxon>Bacillati</taxon>
        <taxon>Bacillota</taxon>
        <taxon>Bacilli</taxon>
        <taxon>Bacillales</taxon>
        <taxon>Paenibacillaceae</taxon>
        <taxon>Paenibacillus</taxon>
    </lineage>
</organism>
<evidence type="ECO:0000313" key="11">
    <source>
        <dbReference type="Proteomes" id="UP000552038"/>
    </source>
</evidence>
<comment type="similarity">
    <text evidence="5">Belongs to the methyl-accepting chemotaxis (MCP) protein family.</text>
</comment>
<evidence type="ECO:0000256" key="6">
    <source>
        <dbReference type="PROSITE-ProRule" id="PRU00284"/>
    </source>
</evidence>
<evidence type="ECO:0000313" key="10">
    <source>
        <dbReference type="EMBL" id="NOJ71386.1"/>
    </source>
</evidence>
<evidence type="ECO:0000256" key="5">
    <source>
        <dbReference type="ARBA" id="ARBA00029447"/>
    </source>
</evidence>
<dbReference type="Gene3D" id="1.10.287.950">
    <property type="entry name" value="Methyl-accepting chemotaxis protein"/>
    <property type="match status" value="1"/>
</dbReference>
<keyword evidence="7" id="KW-1133">Transmembrane helix</keyword>
<proteinExistence type="inferred from homology"/>
<dbReference type="InterPro" id="IPR003660">
    <property type="entry name" value="HAMP_dom"/>
</dbReference>
<evidence type="ECO:0000256" key="7">
    <source>
        <dbReference type="SAM" id="Phobius"/>
    </source>
</evidence>
<dbReference type="Proteomes" id="UP000552038">
    <property type="component" value="Unassembled WGS sequence"/>
</dbReference>
<reference evidence="10 11" key="1">
    <citation type="submission" date="2020-05" db="EMBL/GenBank/DDBJ databases">
        <title>Whole genome sequencing and identification of novel metabolites from Paenibacillus alvei strain JR949.</title>
        <authorList>
            <person name="Rajendhran J."/>
            <person name="Sree Pranav P."/>
            <person name="Mahalakshmi B."/>
            <person name="Karthikeyan R."/>
        </authorList>
    </citation>
    <scope>NUCLEOTIDE SEQUENCE [LARGE SCALE GENOMIC DNA]</scope>
    <source>
        <strain evidence="10 11">JR949</strain>
    </source>
</reference>
<dbReference type="GO" id="GO:0007165">
    <property type="term" value="P:signal transduction"/>
    <property type="evidence" value="ECO:0007669"/>
    <property type="project" value="UniProtKB-KW"/>
</dbReference>
<dbReference type="SUPFAM" id="SSF58104">
    <property type="entry name" value="Methyl-accepting chemotaxis protein (MCP) signaling domain"/>
    <property type="match status" value="1"/>
</dbReference>
<dbReference type="RefSeq" id="WP_163977571.1">
    <property type="nucleotide sequence ID" value="NZ_JABFOR010000013.1"/>
</dbReference>
<name>A0AAP7A122_PAEAL</name>
<dbReference type="GO" id="GO:0005886">
    <property type="term" value="C:plasma membrane"/>
    <property type="evidence" value="ECO:0007669"/>
    <property type="project" value="UniProtKB-SubCell"/>
</dbReference>
<dbReference type="CDD" id="cd06225">
    <property type="entry name" value="HAMP"/>
    <property type="match status" value="1"/>
</dbReference>
<keyword evidence="2" id="KW-1003">Cell membrane</keyword>
<dbReference type="PANTHER" id="PTHR32089:SF112">
    <property type="entry name" value="LYSOZYME-LIKE PROTEIN-RELATED"/>
    <property type="match status" value="1"/>
</dbReference>
<feature type="transmembrane region" description="Helical" evidence="7">
    <location>
        <begin position="200"/>
        <end position="223"/>
    </location>
</feature>
<dbReference type="Gene3D" id="6.10.340.10">
    <property type="match status" value="1"/>
</dbReference>
<dbReference type="SMART" id="SM00283">
    <property type="entry name" value="MA"/>
    <property type="match status" value="1"/>
</dbReference>
<dbReference type="PROSITE" id="PS50111">
    <property type="entry name" value="CHEMOTAXIS_TRANSDUC_2"/>
    <property type="match status" value="1"/>
</dbReference>
<keyword evidence="3 7" id="KW-0472">Membrane</keyword>
<evidence type="ECO:0000259" key="9">
    <source>
        <dbReference type="PROSITE" id="PS50885"/>
    </source>
</evidence>
<gene>
    <name evidence="10" type="ORF">HMI46_12540</name>
</gene>
<keyword evidence="7" id="KW-0812">Transmembrane</keyword>
<dbReference type="PANTHER" id="PTHR32089">
    <property type="entry name" value="METHYL-ACCEPTING CHEMOTAXIS PROTEIN MCPB"/>
    <property type="match status" value="1"/>
</dbReference>
<dbReference type="AlphaFoldDB" id="A0AAP7A122"/>
<comment type="caution">
    <text evidence="10">The sequence shown here is derived from an EMBL/GenBank/DDBJ whole genome shotgun (WGS) entry which is preliminary data.</text>
</comment>
<dbReference type="Pfam" id="PF00015">
    <property type="entry name" value="MCPsignal"/>
    <property type="match status" value="1"/>
</dbReference>
<evidence type="ECO:0000256" key="3">
    <source>
        <dbReference type="ARBA" id="ARBA00023136"/>
    </source>
</evidence>